<evidence type="ECO:0000256" key="1">
    <source>
        <dbReference type="ARBA" id="ARBA00007626"/>
    </source>
</evidence>
<feature type="repeat" description="PPR" evidence="3">
    <location>
        <begin position="147"/>
        <end position="181"/>
    </location>
</feature>
<proteinExistence type="inferred from homology"/>
<feature type="repeat" description="PPR" evidence="3">
    <location>
        <begin position="52"/>
        <end position="90"/>
    </location>
</feature>
<reference evidence="4" key="1">
    <citation type="journal article" date="2023" name="Mol. Ecol. Resour.">
        <title>Chromosome-level genome assembly of a triploid poplar Populus alba 'Berolinensis'.</title>
        <authorList>
            <person name="Chen S."/>
            <person name="Yu Y."/>
            <person name="Wang X."/>
            <person name="Wang S."/>
            <person name="Zhang T."/>
            <person name="Zhou Y."/>
            <person name="He R."/>
            <person name="Meng N."/>
            <person name="Wang Y."/>
            <person name="Liu W."/>
            <person name="Liu Z."/>
            <person name="Liu J."/>
            <person name="Guo Q."/>
            <person name="Huang H."/>
            <person name="Sederoff R.R."/>
            <person name="Wang G."/>
            <person name="Qu G."/>
            <person name="Chen S."/>
        </authorList>
    </citation>
    <scope>NUCLEOTIDE SEQUENCE</scope>
    <source>
        <strain evidence="4">SC-2020</strain>
    </source>
</reference>
<dbReference type="PANTHER" id="PTHR46128">
    <property type="entry name" value="MITOCHONDRIAL GROUP I INTRON SPLICING FACTOR CCM1"/>
    <property type="match status" value="1"/>
</dbReference>
<dbReference type="InterPro" id="IPR011990">
    <property type="entry name" value="TPR-like_helical_dom_sf"/>
</dbReference>
<evidence type="ECO:0000256" key="2">
    <source>
        <dbReference type="ARBA" id="ARBA00022737"/>
    </source>
</evidence>
<evidence type="ECO:0000256" key="3">
    <source>
        <dbReference type="PROSITE-ProRule" id="PRU00708"/>
    </source>
</evidence>
<dbReference type="EMBL" id="JAQIZT010000009">
    <property type="protein sequence ID" value="KAJ6984939.1"/>
    <property type="molecule type" value="Genomic_DNA"/>
</dbReference>
<dbReference type="AlphaFoldDB" id="A0AAD6QA64"/>
<accession>A0AAD6QA64</accession>
<dbReference type="PANTHER" id="PTHR46128:SF224">
    <property type="entry name" value="PENTACOTRIPEPTIDE-REPEAT REGION OF PRORP DOMAIN-CONTAINING PROTEIN"/>
    <property type="match status" value="1"/>
</dbReference>
<organism evidence="4 5">
    <name type="scientific">Populus alba x Populus x berolinensis</name>
    <dbReference type="NCBI Taxonomy" id="444605"/>
    <lineage>
        <taxon>Eukaryota</taxon>
        <taxon>Viridiplantae</taxon>
        <taxon>Streptophyta</taxon>
        <taxon>Embryophyta</taxon>
        <taxon>Tracheophyta</taxon>
        <taxon>Spermatophyta</taxon>
        <taxon>Magnoliopsida</taxon>
        <taxon>eudicotyledons</taxon>
        <taxon>Gunneridae</taxon>
        <taxon>Pentapetalae</taxon>
        <taxon>rosids</taxon>
        <taxon>fabids</taxon>
        <taxon>Malpighiales</taxon>
        <taxon>Salicaceae</taxon>
        <taxon>Saliceae</taxon>
        <taxon>Populus</taxon>
    </lineage>
</organism>
<feature type="repeat" description="PPR" evidence="3">
    <location>
        <begin position="17"/>
        <end position="51"/>
    </location>
</feature>
<dbReference type="Pfam" id="PF13041">
    <property type="entry name" value="PPR_2"/>
    <property type="match status" value="1"/>
</dbReference>
<dbReference type="Pfam" id="PF01535">
    <property type="entry name" value="PPR"/>
    <property type="match status" value="3"/>
</dbReference>
<evidence type="ECO:0008006" key="6">
    <source>
        <dbReference type="Google" id="ProtNLM"/>
    </source>
</evidence>
<dbReference type="Gene3D" id="1.25.40.10">
    <property type="entry name" value="Tetratricopeptide repeat domain"/>
    <property type="match status" value="3"/>
</dbReference>
<evidence type="ECO:0000313" key="4">
    <source>
        <dbReference type="EMBL" id="KAJ6984939.1"/>
    </source>
</evidence>
<dbReference type="PROSITE" id="PS51375">
    <property type="entry name" value="PPR"/>
    <property type="match status" value="5"/>
</dbReference>
<feature type="repeat" description="PPR" evidence="3">
    <location>
        <begin position="91"/>
        <end position="125"/>
    </location>
</feature>
<name>A0AAD6QA64_9ROSI</name>
<dbReference type="Pfam" id="PF12854">
    <property type="entry name" value="PPR_1"/>
    <property type="match status" value="1"/>
</dbReference>
<feature type="repeat" description="PPR" evidence="3">
    <location>
        <begin position="182"/>
        <end position="216"/>
    </location>
</feature>
<sequence length="275" mass="30735">MKLFSSLLEDGNYVEPDVITFNTVIQGLCKEGRLDKAVEIYDTMIERGSFGNLFTCHILIGEYIKAGIIDKAMELWKRLFSRMKISGLSPTLFDYNTLMASLCKESSLEQARRLFQEMKESNCEPDTISFNIMIDGTLKAGDIQSAKELLNDIFINRLSKLGQMEEAKGAFDSMIASGITPDNHVYDSLIKGFGLNDEIEEVINLLRQMADMGVILDLEITNSILTFLCNSAEHLHVMELLPNFSSESSGGTSISCDELLMKIQKFNPKLQISAA</sequence>
<dbReference type="InterPro" id="IPR002885">
    <property type="entry name" value="PPR_rpt"/>
</dbReference>
<comment type="caution">
    <text evidence="4">The sequence shown here is derived from an EMBL/GenBank/DDBJ whole genome shotgun (WGS) entry which is preliminary data.</text>
</comment>
<keyword evidence="2" id="KW-0677">Repeat</keyword>
<dbReference type="NCBIfam" id="TIGR00756">
    <property type="entry name" value="PPR"/>
    <property type="match status" value="4"/>
</dbReference>
<comment type="similarity">
    <text evidence="1">Belongs to the PPR family. P subfamily.</text>
</comment>
<keyword evidence="5" id="KW-1185">Reference proteome</keyword>
<dbReference type="Proteomes" id="UP001164929">
    <property type="component" value="Chromosome 9"/>
</dbReference>
<dbReference type="InterPro" id="IPR050872">
    <property type="entry name" value="PPR_P_subfamily"/>
</dbReference>
<gene>
    <name evidence="4" type="ORF">NC653_023052</name>
</gene>
<evidence type="ECO:0000313" key="5">
    <source>
        <dbReference type="Proteomes" id="UP001164929"/>
    </source>
</evidence>
<protein>
    <recommendedName>
        <fullName evidence="6">Pentatricopeptide repeat-containing protein</fullName>
    </recommendedName>
</protein>